<keyword evidence="2" id="KW-1133">Transmembrane helix</keyword>
<keyword evidence="2" id="KW-0812">Transmembrane</keyword>
<organism evidence="3 4">
    <name type="scientific">Mycoplasmopsis canis UFG4</name>
    <dbReference type="NCBI Taxonomy" id="1131455"/>
    <lineage>
        <taxon>Bacteria</taxon>
        <taxon>Bacillati</taxon>
        <taxon>Mycoplasmatota</taxon>
        <taxon>Mycoplasmoidales</taxon>
        <taxon>Metamycoplasmataceae</taxon>
        <taxon>Mycoplasmopsis</taxon>
    </lineage>
</organism>
<reference evidence="3 4" key="1">
    <citation type="journal article" date="2012" name="J. Bacteriol.">
        <title>Genome annotation of five Mycoplasma canis strains.</title>
        <authorList>
            <person name="Brown D.R."/>
            <person name="May M."/>
            <person name="Michaels D.L."/>
            <person name="Barbet A.F."/>
        </authorList>
    </citation>
    <scope>NUCLEOTIDE SEQUENCE [LARGE SCALE GENOMIC DNA]</scope>
    <source>
        <strain evidence="3 4">UFG4</strain>
    </source>
</reference>
<feature type="coiled-coil region" evidence="1">
    <location>
        <begin position="458"/>
        <end position="501"/>
    </location>
</feature>
<sequence>MAKRQRSFFERLSELNDNFEDKNKKVNRKTKRNWINYGILGGLAAILIAGITIPLAINTTKINYVEAKKDKETAFKFENGASVSVKEFSDKLKKEEVSYSDKFNDIYRKIIFYMYEKEFLASKQYQEIFNNSLNSNENVNLSLELKSLEQIKDNQKNKIEDLKNNLRKSYGFSTWENVFKERLLSEEYGKSATEEKAIEYLTFKEVESAALRSLEIEIKTLDLSFIEKTAKKTIYKIDANGNQVKGANNEAQILFKQGEKVFPYFEKDVNYFVQENNPTKATVITTKSFIPELIKIDNVLLNYFNSQNILIPSSILLPGVISSDPRFSFSLKDSGAKQKFINNLKYSVSKTKDNNIQISKNISLLTSFKKSSEYGLFNRNEKLEDFKKEASNYETYLNALTLTKGDTLGFLGVSSASELIDSNIELAFGVVANNLLKNTDDFKSINLENLFKMPSGYNTSAEAEIEKLLNEAEDIQKDSNINDINEKMNKVSAKLEEVNTLIDSYFNELNDEQFNKVIHDNYNKNLEITIENKKYNSLVYKVENKDDQLLVLTKSGISIFTNEKVETLDKFKEYLKNDLKNIAKGNKAFFSFDKKINSLKSKESLVINYLSNEQFINFILNQKDSNNELYTNESITKLKEEVESVKQGIELKNKINSYEKIDKFINEKVNSLSNINFKNVDGKVKVVYLGSNATSISTSDKTAFELSLDAFKEYLMKGAK</sequence>
<dbReference type="PATRIC" id="fig|1131455.3.peg.518"/>
<dbReference type="OrthoDB" id="393362at2"/>
<evidence type="ECO:0000256" key="1">
    <source>
        <dbReference type="SAM" id="Coils"/>
    </source>
</evidence>
<evidence type="ECO:0000313" key="4">
    <source>
        <dbReference type="Proteomes" id="UP000006229"/>
    </source>
</evidence>
<protein>
    <submittedName>
        <fullName evidence="3">Putative membrane protein P80</fullName>
    </submittedName>
</protein>
<comment type="caution">
    <text evidence="3">The sequence shown here is derived from an EMBL/GenBank/DDBJ whole genome shotgun (WGS) entry which is preliminary data.</text>
</comment>
<keyword evidence="1" id="KW-0175">Coiled coil</keyword>
<proteinExistence type="predicted"/>
<evidence type="ECO:0000256" key="2">
    <source>
        <dbReference type="SAM" id="Phobius"/>
    </source>
</evidence>
<dbReference type="Proteomes" id="UP000006229">
    <property type="component" value="Unassembled WGS sequence"/>
</dbReference>
<evidence type="ECO:0000313" key="3">
    <source>
        <dbReference type="EMBL" id="EIE41345.1"/>
    </source>
</evidence>
<name>I1A4C4_9BACT</name>
<dbReference type="RefSeq" id="WP_004797226.1">
    <property type="nucleotide sequence ID" value="NZ_AJFU01000006.1"/>
</dbReference>
<feature type="coiled-coil region" evidence="1">
    <location>
        <begin position="138"/>
        <end position="165"/>
    </location>
</feature>
<feature type="transmembrane region" description="Helical" evidence="2">
    <location>
        <begin position="34"/>
        <end position="57"/>
    </location>
</feature>
<dbReference type="AlphaFoldDB" id="I1A4C4"/>
<keyword evidence="4" id="KW-1185">Reference proteome</keyword>
<gene>
    <name evidence="3" type="ORF">MCANUFG4_02590</name>
</gene>
<accession>I1A4C4</accession>
<keyword evidence="2" id="KW-0472">Membrane</keyword>
<dbReference type="EMBL" id="AJFU01000006">
    <property type="protein sequence ID" value="EIE41345.1"/>
    <property type="molecule type" value="Genomic_DNA"/>
</dbReference>
<dbReference type="NCBIfam" id="NF045833">
    <property type="entry name" value="P80_membrane"/>
    <property type="match status" value="1"/>
</dbReference>